<feature type="domain" description="Cyclic nucleotide-binding" evidence="1">
    <location>
        <begin position="33"/>
        <end position="79"/>
    </location>
</feature>
<accession>A0ABN0PRI3</accession>
<dbReference type="EMBL" id="AXZL01000044">
    <property type="protein sequence ID" value="ESE42820.1"/>
    <property type="molecule type" value="Genomic_DNA"/>
</dbReference>
<dbReference type="InterPro" id="IPR014710">
    <property type="entry name" value="RmlC-like_jellyroll"/>
</dbReference>
<reference evidence="2 3" key="1">
    <citation type="journal article" date="2013" name="Genome Announc.">
        <title>Draft Genome Sequence of Shewanella decolorationis S12, a Dye-Degrading Bacterium Isolated from a Wastewater Treatment Plant.</title>
        <authorList>
            <person name="Xu M."/>
            <person name="Fang Y."/>
            <person name="Liu J."/>
            <person name="Chen X."/>
            <person name="Sun G."/>
            <person name="Guo J."/>
            <person name="Hua Z."/>
            <person name="Tu Q."/>
            <person name="Wu L."/>
            <person name="Zhou J."/>
            <person name="Liu X."/>
        </authorList>
    </citation>
    <scope>NUCLEOTIDE SEQUENCE [LARGE SCALE GENOMIC DNA]</scope>
    <source>
        <strain evidence="2 3">S12</strain>
    </source>
</reference>
<proteinExistence type="predicted"/>
<dbReference type="CDD" id="cd00038">
    <property type="entry name" value="CAP_ED"/>
    <property type="match status" value="1"/>
</dbReference>
<protein>
    <submittedName>
        <fullName evidence="2">Cyclic nucleotide-binding protein</fullName>
    </submittedName>
</protein>
<name>A0ABN0PRI3_9GAMM</name>
<keyword evidence="3" id="KW-1185">Reference proteome</keyword>
<dbReference type="SUPFAM" id="SSF51206">
    <property type="entry name" value="cAMP-binding domain-like"/>
    <property type="match status" value="1"/>
</dbReference>
<evidence type="ECO:0000313" key="2">
    <source>
        <dbReference type="EMBL" id="ESE42820.1"/>
    </source>
</evidence>
<gene>
    <name evidence="2" type="ORF">SHD_0594</name>
</gene>
<dbReference type="InterPro" id="IPR018490">
    <property type="entry name" value="cNMP-bd_dom_sf"/>
</dbReference>
<evidence type="ECO:0000259" key="1">
    <source>
        <dbReference type="PROSITE" id="PS50042"/>
    </source>
</evidence>
<dbReference type="Gene3D" id="2.60.120.10">
    <property type="entry name" value="Jelly Rolls"/>
    <property type="match status" value="1"/>
</dbReference>
<organism evidence="2 3">
    <name type="scientific">Shewanella decolorationis S12</name>
    <dbReference type="NCBI Taxonomy" id="1353536"/>
    <lineage>
        <taxon>Bacteria</taxon>
        <taxon>Pseudomonadati</taxon>
        <taxon>Pseudomonadota</taxon>
        <taxon>Gammaproteobacteria</taxon>
        <taxon>Alteromonadales</taxon>
        <taxon>Shewanellaceae</taxon>
        <taxon>Shewanella</taxon>
    </lineage>
</organism>
<dbReference type="Pfam" id="PF00027">
    <property type="entry name" value="cNMP_binding"/>
    <property type="match status" value="1"/>
</dbReference>
<sequence>MNGKVGDVMTAYSASAHQAATELAIQPLWQYLLALGAEPERLAPLLTHARALSYQPGECLLPQGEHQTFAYFVVEGIVRACHYTQEGCERCKEFYFEGELCFLYSSWLKQEVAPYQLETVTACRLVQMPLAVLNELTMQRVQLSLLKQQLLYKEQKEAFLLLNTPEQRYLHLLQYFPLWVERLTHAQLANYIGITAISLSRIRRRLQDSR</sequence>
<evidence type="ECO:0000313" key="3">
    <source>
        <dbReference type="Proteomes" id="UP000017548"/>
    </source>
</evidence>
<comment type="caution">
    <text evidence="2">The sequence shown here is derived from an EMBL/GenBank/DDBJ whole genome shotgun (WGS) entry which is preliminary data.</text>
</comment>
<dbReference type="PROSITE" id="PS50042">
    <property type="entry name" value="CNMP_BINDING_3"/>
    <property type="match status" value="1"/>
</dbReference>
<dbReference type="Proteomes" id="UP000017548">
    <property type="component" value="Unassembled WGS sequence"/>
</dbReference>
<dbReference type="InterPro" id="IPR000595">
    <property type="entry name" value="cNMP-bd_dom"/>
</dbReference>